<evidence type="ECO:0000313" key="10">
    <source>
        <dbReference type="Proteomes" id="UP000242638"/>
    </source>
</evidence>
<protein>
    <recommendedName>
        <fullName evidence="11">FIIND domain-containing protein</fullName>
    </recommendedName>
</protein>
<dbReference type="Bgee" id="ENSPREG00000016312">
    <property type="expression patterns" value="Expressed in caudal fin and 1 other cell type or tissue"/>
</dbReference>
<evidence type="ECO:0000259" key="6">
    <source>
        <dbReference type="PROSITE" id="PS50168"/>
    </source>
</evidence>
<proteinExistence type="predicted"/>
<dbReference type="InterPro" id="IPR051249">
    <property type="entry name" value="NLRP_Inflammasome"/>
</dbReference>
<dbReference type="InterPro" id="IPR025307">
    <property type="entry name" value="FIIND_dom"/>
</dbReference>
<dbReference type="PROSITE" id="PS51830">
    <property type="entry name" value="FIIND"/>
    <property type="match status" value="1"/>
</dbReference>
<dbReference type="GO" id="GO:0005829">
    <property type="term" value="C:cytosol"/>
    <property type="evidence" value="ECO:0007669"/>
    <property type="project" value="UniProtKB-SubCell"/>
</dbReference>
<reference evidence="9" key="3">
    <citation type="submission" date="2025-09" db="UniProtKB">
        <authorList>
            <consortium name="Ensembl"/>
        </authorList>
    </citation>
    <scope>IDENTIFICATION</scope>
    <source>
        <strain evidence="9">Guanapo</strain>
    </source>
</reference>
<evidence type="ECO:0000256" key="2">
    <source>
        <dbReference type="ARBA" id="ARBA00022490"/>
    </source>
</evidence>
<keyword evidence="2" id="KW-0963">Cytoplasm</keyword>
<dbReference type="SUPFAM" id="SSF47986">
    <property type="entry name" value="DEATH domain"/>
    <property type="match status" value="3"/>
</dbReference>
<evidence type="ECO:0000256" key="5">
    <source>
        <dbReference type="SAM" id="MobiDB-lite"/>
    </source>
</evidence>
<organism evidence="9 10">
    <name type="scientific">Poecilia reticulata</name>
    <name type="common">Guppy</name>
    <name type="synonym">Acanthophacelus reticulatus</name>
    <dbReference type="NCBI Taxonomy" id="8081"/>
    <lineage>
        <taxon>Eukaryota</taxon>
        <taxon>Metazoa</taxon>
        <taxon>Chordata</taxon>
        <taxon>Craniata</taxon>
        <taxon>Vertebrata</taxon>
        <taxon>Euteleostomi</taxon>
        <taxon>Actinopterygii</taxon>
        <taxon>Neopterygii</taxon>
        <taxon>Teleostei</taxon>
        <taxon>Neoteleostei</taxon>
        <taxon>Acanthomorphata</taxon>
        <taxon>Ovalentaria</taxon>
        <taxon>Atherinomorphae</taxon>
        <taxon>Cyprinodontiformes</taxon>
        <taxon>Poeciliidae</taxon>
        <taxon>Poeciliinae</taxon>
        <taxon>Poecilia</taxon>
    </lineage>
</organism>
<reference evidence="9" key="2">
    <citation type="submission" date="2025-08" db="UniProtKB">
        <authorList>
            <consortium name="Ensembl"/>
        </authorList>
    </citation>
    <scope>IDENTIFICATION</scope>
    <source>
        <strain evidence="9">Guanapo</strain>
    </source>
</reference>
<accession>A0A3P9PQI1</accession>
<dbReference type="PANTHER" id="PTHR46985">
    <property type="entry name" value="NACHT, LRR AND PYD DOMAINS-CONTAINING PROTEIN 1"/>
    <property type="match status" value="1"/>
</dbReference>
<feature type="domain" description="Pyrin" evidence="7">
    <location>
        <begin position="713"/>
        <end position="801"/>
    </location>
</feature>
<dbReference type="InterPro" id="IPR011029">
    <property type="entry name" value="DEATH-like_dom_sf"/>
</dbReference>
<dbReference type="Pfam" id="PF02758">
    <property type="entry name" value="PYRIN"/>
    <property type="match status" value="3"/>
</dbReference>
<feature type="region of interest" description="Disordered" evidence="5">
    <location>
        <begin position="427"/>
        <end position="469"/>
    </location>
</feature>
<dbReference type="PROSITE" id="PS50824">
    <property type="entry name" value="DAPIN"/>
    <property type="match status" value="1"/>
</dbReference>
<reference evidence="10" key="1">
    <citation type="submission" date="2013-11" db="EMBL/GenBank/DDBJ databases">
        <title>The genomic landscape of the Guanapo guppy.</title>
        <authorList>
            <person name="Kuenstner A."/>
            <person name="Dreyer C."/>
        </authorList>
    </citation>
    <scope>NUCLEOTIDE SEQUENCE</scope>
    <source>
        <strain evidence="10">Guanapo</strain>
    </source>
</reference>
<dbReference type="GO" id="GO:0042981">
    <property type="term" value="P:regulation of apoptotic process"/>
    <property type="evidence" value="ECO:0007669"/>
    <property type="project" value="InterPro"/>
</dbReference>
<feature type="domain" description="DED" evidence="6">
    <location>
        <begin position="338"/>
        <end position="422"/>
    </location>
</feature>
<feature type="domain" description="FIIND" evidence="8">
    <location>
        <begin position="446"/>
        <end position="681"/>
    </location>
</feature>
<evidence type="ECO:0000256" key="1">
    <source>
        <dbReference type="ARBA" id="ARBA00004514"/>
    </source>
</evidence>
<dbReference type="GO" id="GO:0045087">
    <property type="term" value="P:innate immune response"/>
    <property type="evidence" value="ECO:0007669"/>
    <property type="project" value="UniProtKB-KW"/>
</dbReference>
<evidence type="ECO:0000259" key="7">
    <source>
        <dbReference type="PROSITE" id="PS50824"/>
    </source>
</evidence>
<dbReference type="PANTHER" id="PTHR46985:SF2">
    <property type="entry name" value="APOPTOSIS-ASSOCIATED SPECK-LIKE PROTEIN CONTAINING A CARD"/>
    <property type="match status" value="1"/>
</dbReference>
<feature type="compositionally biased region" description="Low complexity" evidence="5">
    <location>
        <begin position="438"/>
        <end position="449"/>
    </location>
</feature>
<dbReference type="InterPro" id="IPR004020">
    <property type="entry name" value="DAPIN"/>
</dbReference>
<dbReference type="GeneTree" id="ENSGT01100000263761"/>
<dbReference type="Gene3D" id="1.10.533.10">
    <property type="entry name" value="Death Domain, Fas"/>
    <property type="match status" value="5"/>
</dbReference>
<keyword evidence="3" id="KW-0399">Innate immunity</keyword>
<evidence type="ECO:0000256" key="4">
    <source>
        <dbReference type="ARBA" id="ARBA00022859"/>
    </source>
</evidence>
<dbReference type="CDD" id="cd08321">
    <property type="entry name" value="Pyrin_ASC-like"/>
    <property type="match status" value="1"/>
</dbReference>
<dbReference type="Ensembl" id="ENSPRET00000024388.1">
    <property type="protein sequence ID" value="ENSPREP00000024142.1"/>
    <property type="gene ID" value="ENSPREG00000016312.1"/>
</dbReference>
<dbReference type="Proteomes" id="UP000242638">
    <property type="component" value="Unassembled WGS sequence"/>
</dbReference>
<evidence type="ECO:0000259" key="8">
    <source>
        <dbReference type="PROSITE" id="PS51830"/>
    </source>
</evidence>
<dbReference type="Pfam" id="PF13553">
    <property type="entry name" value="FIIND"/>
    <property type="match status" value="1"/>
</dbReference>
<name>A0A3P9PQI1_POERE</name>
<dbReference type="OMA" id="HACKDIF"/>
<dbReference type="SMART" id="SM01289">
    <property type="entry name" value="PYRIN"/>
    <property type="match status" value="4"/>
</dbReference>
<dbReference type="InterPro" id="IPR001875">
    <property type="entry name" value="DED_dom"/>
</dbReference>
<dbReference type="PROSITE" id="PS50168">
    <property type="entry name" value="DED"/>
    <property type="match status" value="1"/>
</dbReference>
<evidence type="ECO:0008006" key="11">
    <source>
        <dbReference type="Google" id="ProtNLM"/>
    </source>
</evidence>
<dbReference type="AlphaFoldDB" id="A0A3P9PQI1"/>
<keyword evidence="10" id="KW-1185">Reference proteome</keyword>
<keyword evidence="4" id="KW-0391">Immunity</keyword>
<comment type="subcellular location">
    <subcellularLocation>
        <location evidence="1">Cytoplasm</location>
        <location evidence="1">Cytosol</location>
    </subcellularLocation>
</comment>
<sequence length="802" mass="91049">MRGRCRISERKHQQQVELMASQVELLLVTLGELSPRELVTFSDLLRRWCCLRAGEALQAVVYSVVLIGGRRSVELTQQVLKSMNRTDLVDAMQDGSSTAKKKRFDDLQSAEIHRVSAVAVMKDLLLEILTDLKEVEFWKFKWFLQLTQFQQALPQVPWSALQFANRTQLVGMMWASCGERCLALAEEVLMDLDRSDLVEKLPLVSSSAKGKRCLSDLWPDLKQKVKDVESVIKLLLEELEDVTVQDVTDIRNALSWDSFHCPYLSLCWRLLGMNADLQETVLLLVQTFSQRPVDKMEELLSRMQRPDLVFALIRSTEKKHVVGKRKSALMQKVATMAAVKSLLLETFNRLNRSEFQQFKQFLQPTVSPEEFPHTRTWSPAEIQNRTDLVTVLVEEEGAGSVERTRRIFRVMNRADLLQMLPGSSTWRKAATSTEVDPSGSGSVEQDSSSWTKVDPELDGTSPDQDPTYSLQSAAGHFECSVSGLRWVCREKVGFRYRFCSWDGHMERMESRGFRPAGPLLDISVLTGRVMEVQLPHWVCTDDVPELLKNFAVLHVNDCGDVLEKATRVTKTHVGLAEPVFSLLGAVIKYFFNPRISCNTLMYYQPKTSYLKMRVYLIPPDPALKQEITLRHDSQDPNFYEVFIENPGENFNLELLQTHSEKVWFCEIRKDDHPRSGSTEVGESTETDTVATEVGEFSTEAAVLEAKASSSTEMPRSIKQLLAETLEDLSQKNLDKFVFQLLDRSGEPRVRRCRVEGKSRLDIVDVLVSTFTEDKAVDVTVEILGTIGCNHQAETLVKEKHGG</sequence>
<evidence type="ECO:0000256" key="3">
    <source>
        <dbReference type="ARBA" id="ARBA00022588"/>
    </source>
</evidence>
<evidence type="ECO:0000313" key="9">
    <source>
        <dbReference type="Ensembl" id="ENSPREP00000024142.1"/>
    </source>
</evidence>